<dbReference type="CDD" id="cd02947">
    <property type="entry name" value="TRX_family"/>
    <property type="match status" value="1"/>
</dbReference>
<evidence type="ECO:0000313" key="3">
    <source>
        <dbReference type="Proteomes" id="UP000050535"/>
    </source>
</evidence>
<dbReference type="Pfam" id="PF00085">
    <property type="entry name" value="Thioredoxin"/>
    <property type="match status" value="1"/>
</dbReference>
<sequence>MAETSEKPHRLETGDDLDALVADHDVVLVDFYTKGCPVCQSIEPMVGNVARATTATVGMLNPQTELGLVEEYDIQGVPTLLLFEDGEIAGRMASGFEGTESIVGFVTENSSAERR</sequence>
<feature type="domain" description="Thioredoxin" evidence="1">
    <location>
        <begin position="1"/>
        <end position="111"/>
    </location>
</feature>
<keyword evidence="3" id="KW-1185">Reference proteome</keyword>
<evidence type="ECO:0000259" key="1">
    <source>
        <dbReference type="PROSITE" id="PS51352"/>
    </source>
</evidence>
<accession>A0A0P7H005</accession>
<dbReference type="OrthoDB" id="267941at2157"/>
<dbReference type="EMBL" id="LGUC01000001">
    <property type="protein sequence ID" value="KPN31338.1"/>
    <property type="molecule type" value="Genomic_DNA"/>
</dbReference>
<dbReference type="PANTHER" id="PTHR45663:SF11">
    <property type="entry name" value="GEO12009P1"/>
    <property type="match status" value="1"/>
</dbReference>
<reference evidence="3" key="1">
    <citation type="submission" date="2013-11" db="EMBL/GenBank/DDBJ databases">
        <authorList>
            <person name="Hoang H.T."/>
            <person name="Killian M.L."/>
            <person name="Madson D.M."/>
            <person name="Arruda P.H.E."/>
            <person name="Sun D."/>
            <person name="Schwartz K.J."/>
            <person name="Yoon K."/>
        </authorList>
    </citation>
    <scope>NUCLEOTIDE SEQUENCE [LARGE SCALE GENOMIC DNA]</scope>
    <source>
        <strain evidence="3">CDK2</strain>
    </source>
</reference>
<dbReference type="GO" id="GO:0005737">
    <property type="term" value="C:cytoplasm"/>
    <property type="evidence" value="ECO:0007669"/>
    <property type="project" value="TreeGrafter"/>
</dbReference>
<name>A0A0P7H005_9EURY</name>
<dbReference type="PANTHER" id="PTHR45663">
    <property type="entry name" value="GEO12009P1"/>
    <property type="match status" value="1"/>
</dbReference>
<gene>
    <name evidence="2" type="ORF">SY89_02081</name>
</gene>
<dbReference type="InterPro" id="IPR013766">
    <property type="entry name" value="Thioredoxin_domain"/>
</dbReference>
<dbReference type="Proteomes" id="UP000050535">
    <property type="component" value="Unassembled WGS sequence"/>
</dbReference>
<comment type="caution">
    <text evidence="2">The sequence shown here is derived from an EMBL/GenBank/DDBJ whole genome shotgun (WGS) entry which is preliminary data.</text>
</comment>
<organism evidence="2 3">
    <name type="scientific">Halolamina pelagica</name>
    <dbReference type="NCBI Taxonomy" id="699431"/>
    <lineage>
        <taxon>Archaea</taxon>
        <taxon>Methanobacteriati</taxon>
        <taxon>Methanobacteriota</taxon>
        <taxon>Stenosarchaea group</taxon>
        <taxon>Halobacteria</taxon>
        <taxon>Halobacteriales</taxon>
        <taxon>Haloferacaceae</taxon>
    </lineage>
</organism>
<dbReference type="GO" id="GO:0015035">
    <property type="term" value="F:protein-disulfide reductase activity"/>
    <property type="evidence" value="ECO:0007669"/>
    <property type="project" value="TreeGrafter"/>
</dbReference>
<dbReference type="STRING" id="699431.SY89_02081"/>
<dbReference type="PROSITE" id="PS51352">
    <property type="entry name" value="THIOREDOXIN_2"/>
    <property type="match status" value="1"/>
</dbReference>
<dbReference type="SUPFAM" id="SSF52833">
    <property type="entry name" value="Thioredoxin-like"/>
    <property type="match status" value="1"/>
</dbReference>
<dbReference type="Gene3D" id="3.40.30.10">
    <property type="entry name" value="Glutaredoxin"/>
    <property type="match status" value="1"/>
</dbReference>
<dbReference type="AlphaFoldDB" id="A0A0P7H005"/>
<dbReference type="RefSeq" id="WP_054583992.1">
    <property type="nucleotide sequence ID" value="NZ_LGUC01000001.1"/>
</dbReference>
<evidence type="ECO:0000313" key="2">
    <source>
        <dbReference type="EMBL" id="KPN31338.1"/>
    </source>
</evidence>
<proteinExistence type="predicted"/>
<dbReference type="InterPro" id="IPR036249">
    <property type="entry name" value="Thioredoxin-like_sf"/>
</dbReference>
<protein>
    <submittedName>
        <fullName evidence="2">Thioredoxin</fullName>
    </submittedName>
</protein>